<dbReference type="InterPro" id="IPR052508">
    <property type="entry name" value="Maize_Zein_Storage"/>
</dbReference>
<protein>
    <submittedName>
        <fullName evidence="6">Uncharacterized protein</fullName>
    </submittedName>
</protein>
<keyword evidence="2 5" id="KW-0732">Signal</keyword>
<reference evidence="6" key="1">
    <citation type="submission" date="2020-05" db="EMBL/GenBank/DDBJ databases">
        <title>WGS assembly of Panicum virgatum.</title>
        <authorList>
            <person name="Lovell J.T."/>
            <person name="Jenkins J."/>
            <person name="Shu S."/>
            <person name="Juenger T.E."/>
            <person name="Schmutz J."/>
        </authorList>
    </citation>
    <scope>NUCLEOTIDE SEQUENCE</scope>
    <source>
        <strain evidence="6">AP13</strain>
    </source>
</reference>
<gene>
    <name evidence="6" type="ORF">PVAP13_8KG348900</name>
</gene>
<name>A0A8T0PSR6_PANVG</name>
<keyword evidence="3" id="KW-0758">Storage protein</keyword>
<evidence type="ECO:0000256" key="2">
    <source>
        <dbReference type="ARBA" id="ARBA00022729"/>
    </source>
</evidence>
<keyword evidence="4" id="KW-0708">Seed storage protein</keyword>
<dbReference type="EMBL" id="CM029051">
    <property type="protein sequence ID" value="KAG2563362.1"/>
    <property type="molecule type" value="Genomic_DNA"/>
</dbReference>
<dbReference type="GO" id="GO:0045735">
    <property type="term" value="F:nutrient reservoir activity"/>
    <property type="evidence" value="ECO:0007669"/>
    <property type="project" value="UniProtKB-KW"/>
</dbReference>
<feature type="chain" id="PRO_5035841868" evidence="5">
    <location>
        <begin position="22"/>
        <end position="214"/>
    </location>
</feature>
<proteinExistence type="inferred from homology"/>
<dbReference type="Proteomes" id="UP000823388">
    <property type="component" value="Chromosome 8K"/>
</dbReference>
<sequence length="214" mass="23286">MAAKIFALLALLALSVSATTAFIIPQCSLAASAATIPQYLSPIATVGYEHPIVQSNRLQQALEASILQSQAVVLQQQSALLQQQSLAHLIVQSIVAQQQRVLSPFSQLALQNPAAYLQQQMLLQFNQLAAMNSAAYSQQQLLPFNQLAAQQQRVLSPFSQVALQNPAAYLQQQMLLQFNQLAAMNSAVYSQQQLLPFNQLAVANSAALSQQQQQ</sequence>
<dbReference type="AlphaFoldDB" id="A0A8T0PSR6"/>
<feature type="signal peptide" evidence="5">
    <location>
        <begin position="1"/>
        <end position="21"/>
    </location>
</feature>
<dbReference type="InterPro" id="IPR002530">
    <property type="entry name" value="Zein"/>
</dbReference>
<keyword evidence="7" id="KW-1185">Reference proteome</keyword>
<dbReference type="PANTHER" id="PTHR48244">
    <property type="entry name" value="ZEIN-ALPHA A20-RELATED"/>
    <property type="match status" value="1"/>
</dbReference>
<comment type="caution">
    <text evidence="6">The sequence shown here is derived from an EMBL/GenBank/DDBJ whole genome shotgun (WGS) entry which is preliminary data.</text>
</comment>
<evidence type="ECO:0000256" key="1">
    <source>
        <dbReference type="ARBA" id="ARBA00005777"/>
    </source>
</evidence>
<evidence type="ECO:0000256" key="4">
    <source>
        <dbReference type="ARBA" id="ARBA00023129"/>
    </source>
</evidence>
<dbReference type="PANTHER" id="PTHR48244:SF3">
    <property type="entry name" value="22 KDA ALPHA-ZEIN 8"/>
    <property type="match status" value="1"/>
</dbReference>
<organism evidence="6 7">
    <name type="scientific">Panicum virgatum</name>
    <name type="common">Blackwell switchgrass</name>
    <dbReference type="NCBI Taxonomy" id="38727"/>
    <lineage>
        <taxon>Eukaryota</taxon>
        <taxon>Viridiplantae</taxon>
        <taxon>Streptophyta</taxon>
        <taxon>Embryophyta</taxon>
        <taxon>Tracheophyta</taxon>
        <taxon>Spermatophyta</taxon>
        <taxon>Magnoliopsida</taxon>
        <taxon>Liliopsida</taxon>
        <taxon>Poales</taxon>
        <taxon>Poaceae</taxon>
        <taxon>PACMAD clade</taxon>
        <taxon>Panicoideae</taxon>
        <taxon>Panicodae</taxon>
        <taxon>Paniceae</taxon>
        <taxon>Panicinae</taxon>
        <taxon>Panicum</taxon>
        <taxon>Panicum sect. Hiantes</taxon>
    </lineage>
</organism>
<accession>A0A8T0PSR6</accession>
<comment type="similarity">
    <text evidence="1">Belongs to the zein family.</text>
</comment>
<evidence type="ECO:0000313" key="7">
    <source>
        <dbReference type="Proteomes" id="UP000823388"/>
    </source>
</evidence>
<evidence type="ECO:0000313" key="6">
    <source>
        <dbReference type="EMBL" id="KAG2563362.1"/>
    </source>
</evidence>
<dbReference type="Pfam" id="PF01559">
    <property type="entry name" value="Zein"/>
    <property type="match status" value="1"/>
</dbReference>
<evidence type="ECO:0000256" key="5">
    <source>
        <dbReference type="SAM" id="SignalP"/>
    </source>
</evidence>
<evidence type="ECO:0000256" key="3">
    <source>
        <dbReference type="ARBA" id="ARBA00022761"/>
    </source>
</evidence>